<dbReference type="GO" id="GO:0008784">
    <property type="term" value="F:alanine racemase activity"/>
    <property type="evidence" value="ECO:0007669"/>
    <property type="project" value="UniProtKB-UniRule"/>
</dbReference>
<evidence type="ECO:0000313" key="10">
    <source>
        <dbReference type="Proteomes" id="UP000325302"/>
    </source>
</evidence>
<feature type="active site" description="Proton acceptor; specific for L-alanine" evidence="5">
    <location>
        <position position="262"/>
    </location>
</feature>
<keyword evidence="3 5" id="KW-0663">Pyridoxal phosphate</keyword>
<evidence type="ECO:0000256" key="5">
    <source>
        <dbReference type="HAMAP-Rule" id="MF_01201"/>
    </source>
</evidence>
<feature type="binding site" evidence="5 7">
    <location>
        <position position="134"/>
    </location>
    <ligand>
        <name>substrate</name>
    </ligand>
</feature>
<dbReference type="GO" id="GO:0030170">
    <property type="term" value="F:pyridoxal phosphate binding"/>
    <property type="evidence" value="ECO:0007669"/>
    <property type="project" value="UniProtKB-UniRule"/>
</dbReference>
<dbReference type="CDD" id="cd06827">
    <property type="entry name" value="PLPDE_III_AR_proteobact"/>
    <property type="match status" value="1"/>
</dbReference>
<dbReference type="PROSITE" id="PS00395">
    <property type="entry name" value="ALANINE_RACEMASE"/>
    <property type="match status" value="1"/>
</dbReference>
<sequence length="367" mass="39622">MARQLRAQINLQAIASNYALAKAQAPAAAALAVVKADAYGHGAVAVAQALSQADAFAVAAIEEALELREAGITQPILLLEGFFEADELALIQSHRLWSALHHPAQLQVLMSFLERSDAQAGWHIWLKVDSGMHRLGFMPEQVPEVLNTLQRHPKIAQVVLMSHFACADEPSPDKTLVQLQQMQKLMQCLPKSQALPISLSNSAAVMAWPQAHHQWLRPGLMLYGASPFAQPQPLAAALKPAMTLTTPIIALREVEAGETVGYGANFTATRRSRIATLAVGYADGYPRHAPNGTPVALLGHRASLAGRVSMDMITVDLTDLPQAQIGDEVELWGAQVAVEEVARLSGTIPYTLLSGLTRRVKRVYSVP</sequence>
<reference evidence="9 10" key="1">
    <citation type="submission" date="2019-03" db="EMBL/GenBank/DDBJ databases">
        <title>Nitrincola sp. nov. isolated from an Indian soda lake.</title>
        <authorList>
            <person name="Joshi A."/>
            <person name="Thite S.V."/>
            <person name="Joseph N."/>
            <person name="Dhotre D."/>
            <person name="Moorthy M."/>
            <person name="Shouche Y.S."/>
        </authorList>
    </citation>
    <scope>NUCLEOTIDE SEQUENCE [LARGE SCALE GENOMIC DNA]</scope>
    <source>
        <strain evidence="9 10">MEB193</strain>
    </source>
</reference>
<keyword evidence="4 5" id="KW-0413">Isomerase</keyword>
<keyword evidence="10" id="KW-1185">Reference proteome</keyword>
<gene>
    <name evidence="9" type="primary">alr</name>
    <name evidence="9" type="ORF">E1H14_10515</name>
</gene>
<dbReference type="Gene3D" id="3.20.20.10">
    <property type="entry name" value="Alanine racemase"/>
    <property type="match status" value="1"/>
</dbReference>
<dbReference type="InterPro" id="IPR020622">
    <property type="entry name" value="Ala_racemase_pyridoxalP-BS"/>
</dbReference>
<dbReference type="Pfam" id="PF01168">
    <property type="entry name" value="Ala_racemase_N"/>
    <property type="match status" value="1"/>
</dbReference>
<dbReference type="Proteomes" id="UP000325302">
    <property type="component" value="Unassembled WGS sequence"/>
</dbReference>
<evidence type="ECO:0000256" key="2">
    <source>
        <dbReference type="ARBA" id="ARBA00001933"/>
    </source>
</evidence>
<feature type="modified residue" description="N6-(pyridoxal phosphate)lysine" evidence="5 6">
    <location>
        <position position="35"/>
    </location>
</feature>
<evidence type="ECO:0000256" key="3">
    <source>
        <dbReference type="ARBA" id="ARBA00022898"/>
    </source>
</evidence>
<dbReference type="GO" id="GO:0030632">
    <property type="term" value="P:D-alanine biosynthetic process"/>
    <property type="evidence" value="ECO:0007669"/>
    <property type="project" value="UniProtKB-UniRule"/>
</dbReference>
<dbReference type="EMBL" id="SMRS01000007">
    <property type="protein sequence ID" value="KAA0874197.1"/>
    <property type="molecule type" value="Genomic_DNA"/>
</dbReference>
<dbReference type="GO" id="GO:0005829">
    <property type="term" value="C:cytosol"/>
    <property type="evidence" value="ECO:0007669"/>
    <property type="project" value="TreeGrafter"/>
</dbReference>
<dbReference type="InterPro" id="IPR009006">
    <property type="entry name" value="Ala_racemase/Decarboxylase_C"/>
</dbReference>
<protein>
    <recommendedName>
        <fullName evidence="5">Alanine racemase</fullName>
        <ecNumber evidence="5">5.1.1.1</ecNumber>
    </recommendedName>
</protein>
<dbReference type="FunFam" id="3.20.20.10:FF:000002">
    <property type="entry name" value="Alanine racemase"/>
    <property type="match status" value="1"/>
</dbReference>
<dbReference type="InterPro" id="IPR000821">
    <property type="entry name" value="Ala_racemase"/>
</dbReference>
<dbReference type="NCBIfam" id="TIGR00492">
    <property type="entry name" value="alr"/>
    <property type="match status" value="1"/>
</dbReference>
<dbReference type="SMART" id="SM01005">
    <property type="entry name" value="Ala_racemase_C"/>
    <property type="match status" value="1"/>
</dbReference>
<feature type="domain" description="Alanine racemase C-terminal" evidence="8">
    <location>
        <begin position="241"/>
        <end position="365"/>
    </location>
</feature>
<evidence type="ECO:0000313" key="9">
    <source>
        <dbReference type="EMBL" id="KAA0874197.1"/>
    </source>
</evidence>
<dbReference type="Pfam" id="PF00842">
    <property type="entry name" value="Ala_racemase_C"/>
    <property type="match status" value="1"/>
</dbReference>
<dbReference type="PRINTS" id="PR00992">
    <property type="entry name" value="ALARACEMASE"/>
</dbReference>
<dbReference type="PANTHER" id="PTHR30511:SF0">
    <property type="entry name" value="ALANINE RACEMASE, CATABOLIC-RELATED"/>
    <property type="match status" value="1"/>
</dbReference>
<dbReference type="PANTHER" id="PTHR30511">
    <property type="entry name" value="ALANINE RACEMASE"/>
    <property type="match status" value="1"/>
</dbReference>
<dbReference type="Gene3D" id="2.40.37.10">
    <property type="entry name" value="Lyase, Ornithine Decarboxylase, Chain A, domain 1"/>
    <property type="match status" value="1"/>
</dbReference>
<proteinExistence type="inferred from homology"/>
<dbReference type="AlphaFoldDB" id="A0A5A9W0C5"/>
<accession>A0A5A9W0C5</accession>
<comment type="caution">
    <text evidence="9">The sequence shown here is derived from an EMBL/GenBank/DDBJ whole genome shotgun (WGS) entry which is preliminary data.</text>
</comment>
<comment type="similarity">
    <text evidence="5">Belongs to the alanine racemase family.</text>
</comment>
<dbReference type="SUPFAM" id="SSF50621">
    <property type="entry name" value="Alanine racemase C-terminal domain-like"/>
    <property type="match status" value="1"/>
</dbReference>
<evidence type="ECO:0000259" key="8">
    <source>
        <dbReference type="SMART" id="SM01005"/>
    </source>
</evidence>
<comment type="catalytic activity">
    <reaction evidence="1 5">
        <text>L-alanine = D-alanine</text>
        <dbReference type="Rhea" id="RHEA:20249"/>
        <dbReference type="ChEBI" id="CHEBI:57416"/>
        <dbReference type="ChEBI" id="CHEBI:57972"/>
        <dbReference type="EC" id="5.1.1.1"/>
    </reaction>
</comment>
<organism evidence="9 10">
    <name type="scientific">Nitrincola tapanii</name>
    <dbReference type="NCBI Taxonomy" id="1708751"/>
    <lineage>
        <taxon>Bacteria</taxon>
        <taxon>Pseudomonadati</taxon>
        <taxon>Pseudomonadota</taxon>
        <taxon>Gammaproteobacteria</taxon>
        <taxon>Oceanospirillales</taxon>
        <taxon>Oceanospirillaceae</taxon>
        <taxon>Nitrincola</taxon>
    </lineage>
</organism>
<comment type="function">
    <text evidence="5">Catalyzes the interconversion of L-alanine and D-alanine. May also act on other amino acids.</text>
</comment>
<evidence type="ECO:0000256" key="1">
    <source>
        <dbReference type="ARBA" id="ARBA00000316"/>
    </source>
</evidence>
<dbReference type="UniPathway" id="UPA00042">
    <property type="reaction ID" value="UER00497"/>
</dbReference>
<evidence type="ECO:0000256" key="7">
    <source>
        <dbReference type="PIRSR" id="PIRSR600821-52"/>
    </source>
</evidence>
<dbReference type="OrthoDB" id="9813814at2"/>
<evidence type="ECO:0000256" key="4">
    <source>
        <dbReference type="ARBA" id="ARBA00023235"/>
    </source>
</evidence>
<dbReference type="InterPro" id="IPR029066">
    <property type="entry name" value="PLP-binding_barrel"/>
</dbReference>
<dbReference type="RefSeq" id="WP_149391429.1">
    <property type="nucleotide sequence ID" value="NZ_SMRS01000007.1"/>
</dbReference>
<comment type="pathway">
    <text evidence="5">Amino-acid biosynthesis; D-alanine biosynthesis; D-alanine from L-alanine: step 1/1.</text>
</comment>
<feature type="binding site" evidence="5 7">
    <location>
        <position position="310"/>
    </location>
    <ligand>
        <name>substrate</name>
    </ligand>
</feature>
<comment type="cofactor">
    <cofactor evidence="2 5 6">
        <name>pyridoxal 5'-phosphate</name>
        <dbReference type="ChEBI" id="CHEBI:597326"/>
    </cofactor>
</comment>
<dbReference type="HAMAP" id="MF_01201">
    <property type="entry name" value="Ala_racemase"/>
    <property type="match status" value="1"/>
</dbReference>
<dbReference type="InterPro" id="IPR011079">
    <property type="entry name" value="Ala_racemase_C"/>
</dbReference>
<feature type="active site" description="Proton acceptor; specific for D-alanine" evidence="5">
    <location>
        <position position="35"/>
    </location>
</feature>
<evidence type="ECO:0000256" key="6">
    <source>
        <dbReference type="PIRSR" id="PIRSR600821-50"/>
    </source>
</evidence>
<dbReference type="EC" id="5.1.1.1" evidence="5"/>
<dbReference type="InterPro" id="IPR001608">
    <property type="entry name" value="Ala_racemase_N"/>
</dbReference>
<name>A0A5A9W0C5_9GAMM</name>
<dbReference type="SUPFAM" id="SSF51419">
    <property type="entry name" value="PLP-binding barrel"/>
    <property type="match status" value="1"/>
</dbReference>